<reference evidence="2" key="1">
    <citation type="journal article" date="2020" name="mSystems">
        <title>Genome- and Community-Level Interaction Insights into Carbon Utilization and Element Cycling Functions of Hydrothermarchaeota in Hydrothermal Sediment.</title>
        <authorList>
            <person name="Zhou Z."/>
            <person name="Liu Y."/>
            <person name="Xu W."/>
            <person name="Pan J."/>
            <person name="Luo Z.H."/>
            <person name="Li M."/>
        </authorList>
    </citation>
    <scope>NUCLEOTIDE SEQUENCE [LARGE SCALE GENOMIC DNA]</scope>
    <source>
        <strain evidence="2">SpSt-464</strain>
    </source>
</reference>
<comment type="caution">
    <text evidence="2">The sequence shown here is derived from an EMBL/GenBank/DDBJ whole genome shotgun (WGS) entry which is preliminary data.</text>
</comment>
<evidence type="ECO:0000259" key="1">
    <source>
        <dbReference type="Pfam" id="PF18962"/>
    </source>
</evidence>
<accession>A0A7C3N900</accession>
<evidence type="ECO:0000313" key="2">
    <source>
        <dbReference type="EMBL" id="HFK24263.1"/>
    </source>
</evidence>
<organism evidence="2">
    <name type="scientific">candidate division WOR-3 bacterium</name>
    <dbReference type="NCBI Taxonomy" id="2052148"/>
    <lineage>
        <taxon>Bacteria</taxon>
        <taxon>Bacteria division WOR-3</taxon>
    </lineage>
</organism>
<dbReference type="Gene3D" id="2.60.40.1120">
    <property type="entry name" value="Carboxypeptidase-like, regulatory domain"/>
    <property type="match status" value="1"/>
</dbReference>
<dbReference type="NCBIfam" id="TIGR04183">
    <property type="entry name" value="Por_Secre_tail"/>
    <property type="match status" value="1"/>
</dbReference>
<name>A0A7C3N900_UNCW3</name>
<protein>
    <submittedName>
        <fullName evidence="2">T9SS type A sorting domain-containing protein</fullName>
    </submittedName>
</protein>
<dbReference type="SUPFAM" id="SSF49478">
    <property type="entry name" value="Cna protein B-type domain"/>
    <property type="match status" value="1"/>
</dbReference>
<dbReference type="EMBL" id="DSTT01000005">
    <property type="protein sequence ID" value="HFK24263.1"/>
    <property type="molecule type" value="Genomic_DNA"/>
</dbReference>
<feature type="domain" description="Secretion system C-terminal sorting" evidence="1">
    <location>
        <begin position="581"/>
        <end position="641"/>
    </location>
</feature>
<proteinExistence type="predicted"/>
<dbReference type="InterPro" id="IPR013784">
    <property type="entry name" value="Carb-bd-like_fold"/>
</dbReference>
<dbReference type="SUPFAM" id="SSF49452">
    <property type="entry name" value="Starch-binding domain-like"/>
    <property type="match status" value="1"/>
</dbReference>
<dbReference type="AlphaFoldDB" id="A0A7C3N900"/>
<gene>
    <name evidence="2" type="ORF">ENS15_06435</name>
</gene>
<dbReference type="GO" id="GO:0030246">
    <property type="term" value="F:carbohydrate binding"/>
    <property type="evidence" value="ECO:0007669"/>
    <property type="project" value="InterPro"/>
</dbReference>
<dbReference type="Pfam" id="PF18962">
    <property type="entry name" value="Por_Secre_tail"/>
    <property type="match status" value="1"/>
</dbReference>
<sequence>MKKLLFLLLIFSLSLFVFSAPVLYINEFRYDTPGTDTNCFVEIKGIPGTSLDSVKLLGINGNGGAVTSTISLSGCTIPSDSYFVIAQSTNVPNYDLVTALVDFQNGPCDNIILRFDSLGSYTTIDAVCYGLPSGTDTVFRGEVWPTYDPTPSTSYTAILARYNDPFLSDFNNNYLDYAHYNVKTPGTANKPLKPVTIVQIQQSPDSFSLYKDSTVFIIDTCIVTAVFGGQYYVTSTTGPKEWDGVNVYGDIVNYTYKVGDTINFIHCFVTEYNNKTEIVFPGTVLYNSGDGTSPNPYSVSLSQIGESFEGVLIKVGPVDVLTAPDSITGEWIVSDGVDSLIIDNLATYTVPSVGSKVFITGILDYSGNYKLQPRKNNDIQYVSFYNLSGIVGLDDTLDCSGISVILYNNDVNDTIVTDSTGNYDFGSIQEGTYTLLFKKTYYETDSMELVLSQDTIISVVLPRSKGEISGTINLSDNPSDLSNSVVYLNSADPYLLTLSLIDTTGTDGKYLFADLPFGYNFKLKFEHTGYASDSFEIFLDDYTKTYDLTLTKLTGIDEVQKVEKIVVEENGGGIFSFLYNKEVENPTNIQIYDLTGRNIVNKPVNSGKGVYKVTLDKKLSKGVYFIQITGEEKPFVKKFIIVN</sequence>
<dbReference type="InterPro" id="IPR026444">
    <property type="entry name" value="Secre_tail"/>
</dbReference>